<feature type="transmembrane region" description="Helical" evidence="7">
    <location>
        <begin position="20"/>
        <end position="37"/>
    </location>
</feature>
<dbReference type="GO" id="GO:0005886">
    <property type="term" value="C:plasma membrane"/>
    <property type="evidence" value="ECO:0007669"/>
    <property type="project" value="UniProtKB-SubCell"/>
</dbReference>
<dbReference type="InterPro" id="IPR004869">
    <property type="entry name" value="MMPL_dom"/>
</dbReference>
<dbReference type="STRING" id="1385511.GCA_000425225_02529"/>
<evidence type="ECO:0000259" key="8">
    <source>
        <dbReference type="PROSITE" id="PS50156"/>
    </source>
</evidence>
<reference evidence="9 10" key="1">
    <citation type="submission" date="2013-08" db="EMBL/GenBank/DDBJ databases">
        <authorList>
            <person name="Huang J."/>
            <person name="Wang G."/>
        </authorList>
    </citation>
    <scope>NUCLEOTIDE SEQUENCE [LARGE SCALE GENOMIC DNA]</scope>
    <source>
        <strain evidence="9 10">BH030004</strain>
    </source>
</reference>
<dbReference type="RefSeq" id="WP_027446222.1">
    <property type="nucleotide sequence ID" value="NZ_AULJ01000032.1"/>
</dbReference>
<feature type="transmembrane region" description="Helical" evidence="7">
    <location>
        <begin position="397"/>
        <end position="420"/>
    </location>
</feature>
<comment type="subcellular location">
    <subcellularLocation>
        <location evidence="1">Cell membrane</location>
        <topology evidence="1">Multi-pass membrane protein</topology>
    </subcellularLocation>
</comment>
<organism evidence="9 10">
    <name type="scientific">Pontibacillus marinus BH030004 = DSM 16465</name>
    <dbReference type="NCBI Taxonomy" id="1385511"/>
    <lineage>
        <taxon>Bacteria</taxon>
        <taxon>Bacillati</taxon>
        <taxon>Bacillota</taxon>
        <taxon>Bacilli</taxon>
        <taxon>Bacillales</taxon>
        <taxon>Bacillaceae</taxon>
        <taxon>Pontibacillus</taxon>
    </lineage>
</organism>
<feature type="transmembrane region" description="Helical" evidence="7">
    <location>
        <begin position="298"/>
        <end position="316"/>
    </location>
</feature>
<feature type="transmembrane region" description="Helical" evidence="7">
    <location>
        <begin position="323"/>
        <end position="343"/>
    </location>
</feature>
<evidence type="ECO:0000256" key="3">
    <source>
        <dbReference type="ARBA" id="ARBA00022475"/>
    </source>
</evidence>
<dbReference type="OrthoDB" id="9809027at2"/>
<feature type="transmembrane region" description="Helical" evidence="7">
    <location>
        <begin position="107"/>
        <end position="125"/>
    </location>
</feature>
<dbReference type="SUPFAM" id="SSF82866">
    <property type="entry name" value="Multidrug efflux transporter AcrB transmembrane domain"/>
    <property type="match status" value="2"/>
</dbReference>
<evidence type="ECO:0000256" key="4">
    <source>
        <dbReference type="ARBA" id="ARBA00022692"/>
    </source>
</evidence>
<keyword evidence="6 7" id="KW-0472">Membrane</keyword>
<evidence type="ECO:0000256" key="2">
    <source>
        <dbReference type="ARBA" id="ARBA00010157"/>
    </source>
</evidence>
<dbReference type="Gene3D" id="1.20.1640.10">
    <property type="entry name" value="Multidrug efflux transporter AcrB transmembrane domain"/>
    <property type="match status" value="2"/>
</dbReference>
<dbReference type="PANTHER" id="PTHR33406:SF6">
    <property type="entry name" value="MEMBRANE PROTEIN YDGH-RELATED"/>
    <property type="match status" value="1"/>
</dbReference>
<protein>
    <recommendedName>
        <fullName evidence="8">SSD domain-containing protein</fullName>
    </recommendedName>
</protein>
<gene>
    <name evidence="9" type="ORF">N783_01235</name>
</gene>
<feature type="transmembrane region" description="Helical" evidence="7">
    <location>
        <begin position="49"/>
        <end position="70"/>
    </location>
</feature>
<dbReference type="PROSITE" id="PS50156">
    <property type="entry name" value="SSD"/>
    <property type="match status" value="1"/>
</dbReference>
<evidence type="ECO:0000256" key="7">
    <source>
        <dbReference type="SAM" id="Phobius"/>
    </source>
</evidence>
<dbReference type="Proteomes" id="UP000030403">
    <property type="component" value="Unassembled WGS sequence"/>
</dbReference>
<sequence>MMENRSTRSAKKTVTKMVPAILTALMATAVGFLALYTSPVPMIQDFGKMLTIGMVVSFIVGLFILIPILFTRDHFFIKSIKKNGKAKLEHSKVERVFGTLTNLIIKLKWLILFIAIVTATAGIWGDLNTGVETDVETFMPQDTQELEDIHKLRDILGTTDQVSIMYSTDNVLDEETLEWTEELTASLPQEFPSVVVDTNSLSALLKQANKGEMPDQEETADILSDMPEEQLKLFVNEERDSAVLNVGIEHLEAEEMQDFIAGMKAYISKDTPEGIDAIVTGKSVLDVEMVTALTTGRYKMTLLGMGLVFMVLLLIYRHPVKAFIPLLPILFIVGWSGGIMYLFDINYTPLTATLGALIIGIGTEFTILIMERFYEERRKGTERREAIMIANQKIGKAIFASAFTTIGGFSALLVSDFVILSNFGMMTLVNISFALISTIIVLPAILMLFDRFVQIKGGEERGSDTVLG</sequence>
<dbReference type="EMBL" id="AVPF01000009">
    <property type="protein sequence ID" value="KGX90143.1"/>
    <property type="molecule type" value="Genomic_DNA"/>
</dbReference>
<evidence type="ECO:0000256" key="1">
    <source>
        <dbReference type="ARBA" id="ARBA00004651"/>
    </source>
</evidence>
<keyword evidence="3" id="KW-1003">Cell membrane</keyword>
<keyword evidence="4 7" id="KW-0812">Transmembrane</keyword>
<dbReference type="eggNOG" id="COG1033">
    <property type="taxonomic scope" value="Bacteria"/>
</dbReference>
<feature type="domain" description="SSD" evidence="8">
    <location>
        <begin position="322"/>
        <end position="448"/>
    </location>
</feature>
<dbReference type="AlphaFoldDB" id="A0A0A5GFZ4"/>
<evidence type="ECO:0000313" key="10">
    <source>
        <dbReference type="Proteomes" id="UP000030403"/>
    </source>
</evidence>
<comment type="caution">
    <text evidence="9">The sequence shown here is derived from an EMBL/GenBank/DDBJ whole genome shotgun (WGS) entry which is preliminary data.</text>
</comment>
<evidence type="ECO:0000256" key="5">
    <source>
        <dbReference type="ARBA" id="ARBA00022989"/>
    </source>
</evidence>
<keyword evidence="5 7" id="KW-1133">Transmembrane helix</keyword>
<name>A0A0A5GFZ4_9BACI</name>
<keyword evidence="10" id="KW-1185">Reference proteome</keyword>
<feature type="transmembrane region" description="Helical" evidence="7">
    <location>
        <begin position="426"/>
        <end position="449"/>
    </location>
</feature>
<evidence type="ECO:0000313" key="9">
    <source>
        <dbReference type="EMBL" id="KGX90143.1"/>
    </source>
</evidence>
<evidence type="ECO:0000256" key="6">
    <source>
        <dbReference type="ARBA" id="ARBA00023136"/>
    </source>
</evidence>
<dbReference type="InterPro" id="IPR000731">
    <property type="entry name" value="SSD"/>
</dbReference>
<feature type="transmembrane region" description="Helical" evidence="7">
    <location>
        <begin position="349"/>
        <end position="370"/>
    </location>
</feature>
<dbReference type="InterPro" id="IPR050545">
    <property type="entry name" value="Mycobact_MmpL"/>
</dbReference>
<comment type="similarity">
    <text evidence="2">Belongs to the resistance-nodulation-cell division (RND) (TC 2.A.6) family. MmpL subfamily.</text>
</comment>
<accession>A0A0A5GFZ4</accession>
<dbReference type="Pfam" id="PF03176">
    <property type="entry name" value="MMPL"/>
    <property type="match status" value="1"/>
</dbReference>
<proteinExistence type="inferred from homology"/>
<dbReference type="PANTHER" id="PTHR33406">
    <property type="entry name" value="MEMBRANE PROTEIN MJ1562-RELATED"/>
    <property type="match status" value="1"/>
</dbReference>